<gene>
    <name evidence="2" type="ORF">AUC70_00740</name>
</gene>
<evidence type="ECO:0000259" key="1">
    <source>
        <dbReference type="Pfam" id="PF25967"/>
    </source>
</evidence>
<reference evidence="2 3" key="1">
    <citation type="journal article" date="2016" name="Environ. Microbiol.">
        <title>New Methyloceanibacter diversity from North Sea sediments includes methanotroph containing solely the soluble methane monooxygenase.</title>
        <authorList>
            <person name="Vekeman B."/>
            <person name="Kerckhof F.M."/>
            <person name="Cremers G."/>
            <person name="de Vos P."/>
            <person name="Vandamme P."/>
            <person name="Boon N."/>
            <person name="Op den Camp H.J."/>
            <person name="Heylen K."/>
        </authorList>
    </citation>
    <scope>NUCLEOTIDE SEQUENCE [LARGE SCALE GENOMIC DNA]</scope>
    <source>
        <strain evidence="2 3">R-67176</strain>
    </source>
</reference>
<dbReference type="Gene3D" id="2.40.420.20">
    <property type="match status" value="1"/>
</dbReference>
<evidence type="ECO:0000313" key="2">
    <source>
        <dbReference type="EMBL" id="ODR95497.1"/>
    </source>
</evidence>
<dbReference type="EMBL" id="LPWE01000010">
    <property type="protein sequence ID" value="ODR95497.1"/>
    <property type="molecule type" value="Genomic_DNA"/>
</dbReference>
<dbReference type="GO" id="GO:0015562">
    <property type="term" value="F:efflux transmembrane transporter activity"/>
    <property type="evidence" value="ECO:0007669"/>
    <property type="project" value="TreeGrafter"/>
</dbReference>
<sequence>MDLDTGARDVVVSRDALIRYPDGRITVWVVQNDGDKTSVTERRVEIGLAFDGLVQVLSGLKEGERVVVRGNESLREGQAVQLAS</sequence>
<dbReference type="PANTHER" id="PTHR30469">
    <property type="entry name" value="MULTIDRUG RESISTANCE PROTEIN MDTA"/>
    <property type="match status" value="1"/>
</dbReference>
<dbReference type="GO" id="GO:1990281">
    <property type="term" value="C:efflux pump complex"/>
    <property type="evidence" value="ECO:0007669"/>
    <property type="project" value="TreeGrafter"/>
</dbReference>
<dbReference type="STRING" id="1774970.AUC70_00740"/>
<dbReference type="RefSeq" id="WP_069443710.1">
    <property type="nucleotide sequence ID" value="NZ_LPWE01000010.1"/>
</dbReference>
<dbReference type="Proteomes" id="UP000094172">
    <property type="component" value="Unassembled WGS sequence"/>
</dbReference>
<keyword evidence="3" id="KW-1185">Reference proteome</keyword>
<dbReference type="InterPro" id="IPR058627">
    <property type="entry name" value="MdtA-like_C"/>
</dbReference>
<comment type="caution">
    <text evidence="2">The sequence shown here is derived from an EMBL/GenBank/DDBJ whole genome shotgun (WGS) entry which is preliminary data.</text>
</comment>
<accession>A0A1E3VPQ0</accession>
<dbReference type="AlphaFoldDB" id="A0A1E3VPQ0"/>
<feature type="domain" description="Multidrug resistance protein MdtA-like C-terminal permuted SH3" evidence="1">
    <location>
        <begin position="10"/>
        <end position="70"/>
    </location>
</feature>
<protein>
    <recommendedName>
        <fullName evidence="1">Multidrug resistance protein MdtA-like C-terminal permuted SH3 domain-containing protein</fullName>
    </recommendedName>
</protein>
<organism evidence="2 3">
    <name type="scientific">Methyloceanibacter stevinii</name>
    <dbReference type="NCBI Taxonomy" id="1774970"/>
    <lineage>
        <taxon>Bacteria</taxon>
        <taxon>Pseudomonadati</taxon>
        <taxon>Pseudomonadota</taxon>
        <taxon>Alphaproteobacteria</taxon>
        <taxon>Hyphomicrobiales</taxon>
        <taxon>Hyphomicrobiaceae</taxon>
        <taxon>Methyloceanibacter</taxon>
    </lineage>
</organism>
<name>A0A1E3VPQ0_9HYPH</name>
<evidence type="ECO:0000313" key="3">
    <source>
        <dbReference type="Proteomes" id="UP000094172"/>
    </source>
</evidence>
<proteinExistence type="predicted"/>
<dbReference type="Pfam" id="PF25967">
    <property type="entry name" value="RND-MFP_C"/>
    <property type="match status" value="1"/>
</dbReference>